<gene>
    <name evidence="1" type="ORF">ASIM_LOCUS18014</name>
</gene>
<dbReference type="OrthoDB" id="5854165at2759"/>
<dbReference type="PANTHER" id="PTHR43020">
    <property type="entry name" value="CDK5 REGULATORY SUBUNIT-ASSOCIATED PROTEIN 1"/>
    <property type="match status" value="1"/>
</dbReference>
<evidence type="ECO:0000313" key="2">
    <source>
        <dbReference type="Proteomes" id="UP000267096"/>
    </source>
</evidence>
<dbReference type="InterPro" id="IPR058240">
    <property type="entry name" value="rSAM_sf"/>
</dbReference>
<dbReference type="GO" id="GO:0035597">
    <property type="term" value="F:tRNA-2-methylthio-N(6)-dimethylallyladenosine(37) synthase activity"/>
    <property type="evidence" value="ECO:0007669"/>
    <property type="project" value="TreeGrafter"/>
</dbReference>
<dbReference type="InterPro" id="IPR023404">
    <property type="entry name" value="rSAM_horseshoe"/>
</dbReference>
<dbReference type="SUPFAM" id="SSF102114">
    <property type="entry name" value="Radical SAM enzymes"/>
    <property type="match status" value="1"/>
</dbReference>
<keyword evidence="2" id="KW-1185">Reference proteome</keyword>
<dbReference type="PANTHER" id="PTHR43020:SF2">
    <property type="entry name" value="MITOCHONDRIAL TRNA METHYLTHIOTRANSFERASE CDK5RAP1"/>
    <property type="match status" value="1"/>
</dbReference>
<sequence length="99" mass="11839">MQTLELIRHVKYSFCYVFPYSMRERTRAYHRLNDDVPLEVKQQRHLELAKVFREQSLILNKSLIGSVQLVLVESVCFMIAVLLRNFHSLLYTSIRHNPF</sequence>
<reference evidence="1 2" key="1">
    <citation type="submission" date="2018-11" db="EMBL/GenBank/DDBJ databases">
        <authorList>
            <consortium name="Pathogen Informatics"/>
        </authorList>
    </citation>
    <scope>NUCLEOTIDE SEQUENCE [LARGE SCALE GENOMIC DNA]</scope>
</reference>
<organism evidence="1 2">
    <name type="scientific">Anisakis simplex</name>
    <name type="common">Herring worm</name>
    <dbReference type="NCBI Taxonomy" id="6269"/>
    <lineage>
        <taxon>Eukaryota</taxon>
        <taxon>Metazoa</taxon>
        <taxon>Ecdysozoa</taxon>
        <taxon>Nematoda</taxon>
        <taxon>Chromadorea</taxon>
        <taxon>Rhabditida</taxon>
        <taxon>Spirurina</taxon>
        <taxon>Ascaridomorpha</taxon>
        <taxon>Ascaridoidea</taxon>
        <taxon>Anisakidae</taxon>
        <taxon>Anisakis</taxon>
        <taxon>Anisakis simplex complex</taxon>
    </lineage>
</organism>
<accession>A0A3P6T9Y0</accession>
<name>A0A3P6T9Y0_ANISI</name>
<dbReference type="GO" id="GO:0005829">
    <property type="term" value="C:cytosol"/>
    <property type="evidence" value="ECO:0007669"/>
    <property type="project" value="TreeGrafter"/>
</dbReference>
<dbReference type="GO" id="GO:0005739">
    <property type="term" value="C:mitochondrion"/>
    <property type="evidence" value="ECO:0007669"/>
    <property type="project" value="TreeGrafter"/>
</dbReference>
<dbReference type="Proteomes" id="UP000267096">
    <property type="component" value="Unassembled WGS sequence"/>
</dbReference>
<protein>
    <submittedName>
        <fullName evidence="1">Uncharacterized protein</fullName>
    </submittedName>
</protein>
<dbReference type="Gene3D" id="3.80.30.20">
    <property type="entry name" value="tm_1862 like domain"/>
    <property type="match status" value="1"/>
</dbReference>
<proteinExistence type="predicted"/>
<evidence type="ECO:0000313" key="1">
    <source>
        <dbReference type="EMBL" id="VDK62658.1"/>
    </source>
</evidence>
<dbReference type="EMBL" id="UYRR01034899">
    <property type="protein sequence ID" value="VDK62658.1"/>
    <property type="molecule type" value="Genomic_DNA"/>
</dbReference>
<dbReference type="AlphaFoldDB" id="A0A3P6T9Y0"/>